<dbReference type="SMART" id="SM00177">
    <property type="entry name" value="ARF"/>
    <property type="match status" value="1"/>
</dbReference>
<keyword evidence="4" id="KW-0460">Magnesium</keyword>
<evidence type="ECO:0000313" key="7">
    <source>
        <dbReference type="Ensembl" id="ENSAMEP00000032120.1"/>
    </source>
</evidence>
<keyword evidence="4" id="KW-0479">Metal-binding</keyword>
<reference evidence="7" key="3">
    <citation type="submission" date="2025-09" db="UniProtKB">
        <authorList>
            <consortium name="Ensembl"/>
        </authorList>
    </citation>
    <scope>IDENTIFICATION</scope>
</reference>
<dbReference type="InterPro" id="IPR027417">
    <property type="entry name" value="P-loop_NTPase"/>
</dbReference>
<dbReference type="GeneTree" id="ENSGT00940000160017"/>
<dbReference type="PANTHER" id="PTHR47575">
    <property type="entry name" value="ADP-RIBOSYLATION FACTOR-LIKE PROTEIN 10"/>
    <property type="match status" value="1"/>
</dbReference>
<dbReference type="GO" id="GO:0003924">
    <property type="term" value="F:GTPase activity"/>
    <property type="evidence" value="ECO:0007669"/>
    <property type="project" value="InterPro"/>
</dbReference>
<gene>
    <name evidence="7" type="primary">ARL10</name>
</gene>
<keyword evidence="6" id="KW-0812">Transmembrane</keyword>
<dbReference type="PANTHER" id="PTHR47575:SF1">
    <property type="entry name" value="ADP-RIBOSYLATION FACTOR-LIKE PROTEIN 10"/>
    <property type="match status" value="1"/>
</dbReference>
<dbReference type="AlphaFoldDB" id="A0A7N5JXU6"/>
<dbReference type="SUPFAM" id="SSF52540">
    <property type="entry name" value="P-loop containing nucleoside triphosphate hydrolases"/>
    <property type="match status" value="1"/>
</dbReference>
<feature type="binding site" evidence="3">
    <location>
        <position position="131"/>
    </location>
    <ligand>
        <name>GTP</name>
        <dbReference type="ChEBI" id="CHEBI:37565"/>
    </ligand>
</feature>
<reference evidence="7 8" key="1">
    <citation type="journal article" date="2010" name="Nature">
        <title>The sequence and de novo assembly of the giant panda genome.</title>
        <authorList>
            <person name="Li R."/>
            <person name="Fan W."/>
            <person name="Tian G."/>
            <person name="Zhu H."/>
            <person name="He L."/>
            <person name="Cai J."/>
            <person name="Huang Q."/>
            <person name="Cai Q."/>
            <person name="Li B."/>
            <person name="Bai Y."/>
            <person name="Zhang Z."/>
            <person name="Zhang Y."/>
            <person name="Wang W."/>
            <person name="Li J."/>
            <person name="Wei F."/>
            <person name="Li H."/>
            <person name="Jian M."/>
            <person name="Li J."/>
            <person name="Zhang Z."/>
            <person name="Nielsen R."/>
            <person name="Li D."/>
            <person name="Gu W."/>
            <person name="Yang Z."/>
            <person name="Xuan Z."/>
            <person name="Ryder O.A."/>
            <person name="Leung F.C."/>
            <person name="Zhou Y."/>
            <person name="Cao J."/>
            <person name="Sun X."/>
            <person name="Fu Y."/>
            <person name="Fang X."/>
            <person name="Guo X."/>
            <person name="Wang B."/>
            <person name="Hou R."/>
            <person name="Shen F."/>
            <person name="Mu B."/>
            <person name="Ni P."/>
            <person name="Lin R."/>
            <person name="Qian W."/>
            <person name="Wang G."/>
            <person name="Yu C."/>
            <person name="Nie W."/>
            <person name="Wang J."/>
            <person name="Wu Z."/>
            <person name="Liang H."/>
            <person name="Min J."/>
            <person name="Wu Q."/>
            <person name="Cheng S."/>
            <person name="Ruan J."/>
            <person name="Wang M."/>
            <person name="Shi Z."/>
            <person name="Wen M."/>
            <person name="Liu B."/>
            <person name="Ren X."/>
            <person name="Zheng H."/>
            <person name="Dong D."/>
            <person name="Cook K."/>
            <person name="Shan G."/>
            <person name="Zhang H."/>
            <person name="Kosiol C."/>
            <person name="Xie X."/>
            <person name="Lu Z."/>
            <person name="Zheng H."/>
            <person name="Li Y."/>
            <person name="Steiner C.C."/>
            <person name="Lam T.T."/>
            <person name="Lin S."/>
            <person name="Zhang Q."/>
            <person name="Li G."/>
            <person name="Tian J."/>
            <person name="Gong T."/>
            <person name="Liu H."/>
            <person name="Zhang D."/>
            <person name="Fang L."/>
            <person name="Ye C."/>
            <person name="Zhang J."/>
            <person name="Hu W."/>
            <person name="Xu A."/>
            <person name="Ren Y."/>
            <person name="Zhang G."/>
            <person name="Bruford M.W."/>
            <person name="Li Q."/>
            <person name="Ma L."/>
            <person name="Guo Y."/>
            <person name="An N."/>
            <person name="Hu Y."/>
            <person name="Zheng Y."/>
            <person name="Shi Y."/>
            <person name="Li Z."/>
            <person name="Liu Q."/>
            <person name="Chen Y."/>
            <person name="Zhao J."/>
            <person name="Qu N."/>
            <person name="Zhao S."/>
            <person name="Tian F."/>
            <person name="Wang X."/>
            <person name="Wang H."/>
            <person name="Xu L."/>
            <person name="Liu X."/>
            <person name="Vinar T."/>
            <person name="Wang Y."/>
            <person name="Lam T.W."/>
            <person name="Yiu S.M."/>
            <person name="Liu S."/>
            <person name="Zhang H."/>
            <person name="Li D."/>
            <person name="Huang Y."/>
            <person name="Wang X."/>
            <person name="Yang G."/>
            <person name="Jiang Z."/>
            <person name="Wang J."/>
            <person name="Qin N."/>
            <person name="Li L."/>
            <person name="Li J."/>
            <person name="Bolund L."/>
            <person name="Kristiansen K."/>
            <person name="Wong G.K."/>
            <person name="Olson M."/>
            <person name="Zhang X."/>
            <person name="Li S."/>
            <person name="Yang H."/>
            <person name="Wang J."/>
            <person name="Wang J."/>
        </authorList>
    </citation>
    <scope>NUCLEOTIDE SEQUENCE [LARGE SCALE GENOMIC DNA]</scope>
</reference>
<dbReference type="Ensembl" id="ENSAMET00000035360.1">
    <property type="protein sequence ID" value="ENSAMEP00000032120.1"/>
    <property type="gene ID" value="ENSAMEG00000006984.2"/>
</dbReference>
<feature type="region of interest" description="Disordered" evidence="5">
    <location>
        <begin position="219"/>
        <end position="252"/>
    </location>
</feature>
<reference evidence="7" key="2">
    <citation type="submission" date="2025-08" db="UniProtKB">
        <authorList>
            <consortium name="Ensembl"/>
        </authorList>
    </citation>
    <scope>IDENTIFICATION</scope>
</reference>
<accession>A0A7N5JXU6</accession>
<dbReference type="PRINTS" id="PR00328">
    <property type="entry name" value="SAR1GTPBP"/>
</dbReference>
<dbReference type="InterPro" id="IPR006689">
    <property type="entry name" value="Small_GTPase_ARF/SAR"/>
</dbReference>
<dbReference type="Pfam" id="PF00025">
    <property type="entry name" value="Arf"/>
    <property type="match status" value="1"/>
</dbReference>
<feature type="binding site" evidence="4">
    <location>
        <position position="91"/>
    </location>
    <ligand>
        <name>Mg(2+)</name>
        <dbReference type="ChEBI" id="CHEBI:18420"/>
    </ligand>
</feature>
<proteinExistence type="predicted"/>
<evidence type="ECO:0000256" key="1">
    <source>
        <dbReference type="ARBA" id="ARBA00022741"/>
    </source>
</evidence>
<dbReference type="Gene3D" id="3.40.50.300">
    <property type="entry name" value="P-loop containing nucleotide triphosphate hydrolases"/>
    <property type="match status" value="1"/>
</dbReference>
<dbReference type="PROSITE" id="PS51417">
    <property type="entry name" value="ARF"/>
    <property type="match status" value="1"/>
</dbReference>
<sequence length="252" mass="28560">MAPRPLSPLVLALGGAAAVLGSVLFILWKAYFGRGRERRWDRGEAWWGAEPACLPEWDEWDPEDEEDEEPPLEELEQREVLVLGLDGSGKSTFLRVLSGKPPLEGHIPTWGFNSVRLPTKDFEVDLLEIGGSQNLRFYWKEFVNEVDVLVFMVDSADRLRLPWARQELHKLLDKDPDLPVVVVANKQVRYSSHEGKKCWDKPGDPSKEFSETSLLLQAKPARQTAASSVIHPRREDERLFSPSSGDKPLLSH</sequence>
<evidence type="ECO:0000256" key="4">
    <source>
        <dbReference type="PIRSR" id="PIRSR606689-2"/>
    </source>
</evidence>
<feature type="transmembrane region" description="Helical" evidence="6">
    <location>
        <begin position="6"/>
        <end position="32"/>
    </location>
</feature>
<dbReference type="InterPro" id="IPR042951">
    <property type="entry name" value="ARL10"/>
</dbReference>
<keyword evidence="6" id="KW-0472">Membrane</keyword>
<evidence type="ECO:0000313" key="8">
    <source>
        <dbReference type="Proteomes" id="UP000008912"/>
    </source>
</evidence>
<name>A0A7N5JXU6_AILME</name>
<keyword evidence="1 3" id="KW-0547">Nucleotide-binding</keyword>
<evidence type="ECO:0000256" key="3">
    <source>
        <dbReference type="PIRSR" id="PIRSR606689-1"/>
    </source>
</evidence>
<dbReference type="CTD" id="285598"/>
<dbReference type="GO" id="GO:0046872">
    <property type="term" value="F:metal ion binding"/>
    <property type="evidence" value="ECO:0007669"/>
    <property type="project" value="UniProtKB-KW"/>
</dbReference>
<feature type="binding site" evidence="3">
    <location>
        <begin position="84"/>
        <end position="91"/>
    </location>
    <ligand>
        <name>GTP</name>
        <dbReference type="ChEBI" id="CHEBI:37565"/>
    </ligand>
</feature>
<keyword evidence="8" id="KW-1185">Reference proteome</keyword>
<organism evidence="7 8">
    <name type="scientific">Ailuropoda melanoleuca</name>
    <name type="common">Giant panda</name>
    <dbReference type="NCBI Taxonomy" id="9646"/>
    <lineage>
        <taxon>Eukaryota</taxon>
        <taxon>Metazoa</taxon>
        <taxon>Chordata</taxon>
        <taxon>Craniata</taxon>
        <taxon>Vertebrata</taxon>
        <taxon>Euteleostomi</taxon>
        <taxon>Mammalia</taxon>
        <taxon>Eutheria</taxon>
        <taxon>Laurasiatheria</taxon>
        <taxon>Carnivora</taxon>
        <taxon>Caniformia</taxon>
        <taxon>Ursidae</taxon>
        <taxon>Ailuropoda</taxon>
    </lineage>
</organism>
<dbReference type="RefSeq" id="XP_034512609.1">
    <property type="nucleotide sequence ID" value="XM_034656718.1"/>
</dbReference>
<dbReference type="GeneID" id="100481760"/>
<feature type="binding site" evidence="4">
    <location>
        <position position="109"/>
    </location>
    <ligand>
        <name>Mg(2+)</name>
        <dbReference type="ChEBI" id="CHEBI:18420"/>
    </ligand>
</feature>
<evidence type="ECO:0000256" key="2">
    <source>
        <dbReference type="ARBA" id="ARBA00023134"/>
    </source>
</evidence>
<dbReference type="GO" id="GO:0005525">
    <property type="term" value="F:GTP binding"/>
    <property type="evidence" value="ECO:0007669"/>
    <property type="project" value="UniProtKB-KW"/>
</dbReference>
<dbReference type="OrthoDB" id="413813at2759"/>
<dbReference type="InParanoid" id="A0A7N5JXU6"/>
<evidence type="ECO:0000256" key="5">
    <source>
        <dbReference type="SAM" id="MobiDB-lite"/>
    </source>
</evidence>
<dbReference type="Proteomes" id="UP000008912">
    <property type="component" value="Unassembled WGS sequence"/>
</dbReference>
<keyword evidence="6" id="KW-1133">Transmembrane helix</keyword>
<keyword evidence="2 3" id="KW-0342">GTP-binding</keyword>
<evidence type="ECO:0000256" key="6">
    <source>
        <dbReference type="SAM" id="Phobius"/>
    </source>
</evidence>
<protein>
    <submittedName>
        <fullName evidence="7">ARF like GTPase 10</fullName>
    </submittedName>
</protein>